<feature type="transmembrane region" description="Helical" evidence="2">
    <location>
        <begin position="582"/>
        <end position="600"/>
    </location>
</feature>
<feature type="transmembrane region" description="Helical" evidence="2">
    <location>
        <begin position="401"/>
        <end position="420"/>
    </location>
</feature>
<dbReference type="Pfam" id="PF01757">
    <property type="entry name" value="Acyl_transf_3"/>
    <property type="match status" value="1"/>
</dbReference>
<feature type="domain" description="Acyltransferase 3" evidence="4">
    <location>
        <begin position="250"/>
        <end position="637"/>
    </location>
</feature>
<feature type="chain" id="PRO_5008263936" evidence="3">
    <location>
        <begin position="28"/>
        <end position="680"/>
    </location>
</feature>
<gene>
    <name evidence="5" type="ORF">RR46_10292</name>
</gene>
<evidence type="ECO:0000313" key="5">
    <source>
        <dbReference type="EMBL" id="KPI98974.1"/>
    </source>
</evidence>
<feature type="transmembrane region" description="Helical" evidence="2">
    <location>
        <begin position="191"/>
        <end position="213"/>
    </location>
</feature>
<proteinExistence type="predicted"/>
<dbReference type="GO" id="GO:0016747">
    <property type="term" value="F:acyltransferase activity, transferring groups other than amino-acyl groups"/>
    <property type="evidence" value="ECO:0007669"/>
    <property type="project" value="InterPro"/>
</dbReference>
<dbReference type="AlphaFoldDB" id="A0A194Q1V4"/>
<feature type="region of interest" description="Disordered" evidence="1">
    <location>
        <begin position="654"/>
        <end position="680"/>
    </location>
</feature>
<organism evidence="5 6">
    <name type="scientific">Papilio xuthus</name>
    <name type="common">Asian swallowtail butterfly</name>
    <dbReference type="NCBI Taxonomy" id="66420"/>
    <lineage>
        <taxon>Eukaryota</taxon>
        <taxon>Metazoa</taxon>
        <taxon>Ecdysozoa</taxon>
        <taxon>Arthropoda</taxon>
        <taxon>Hexapoda</taxon>
        <taxon>Insecta</taxon>
        <taxon>Pterygota</taxon>
        <taxon>Neoptera</taxon>
        <taxon>Endopterygota</taxon>
        <taxon>Lepidoptera</taxon>
        <taxon>Glossata</taxon>
        <taxon>Ditrysia</taxon>
        <taxon>Papilionoidea</taxon>
        <taxon>Papilionidae</taxon>
        <taxon>Papilioninae</taxon>
        <taxon>Papilio</taxon>
    </lineage>
</organism>
<keyword evidence="2" id="KW-0812">Transmembrane</keyword>
<feature type="compositionally biased region" description="Basic and acidic residues" evidence="1">
    <location>
        <begin position="654"/>
        <end position="665"/>
    </location>
</feature>
<feature type="transmembrane region" description="Helical" evidence="2">
    <location>
        <begin position="256"/>
        <end position="277"/>
    </location>
</feature>
<feature type="transmembrane region" description="Helical" evidence="2">
    <location>
        <begin position="620"/>
        <end position="641"/>
    </location>
</feature>
<evidence type="ECO:0000256" key="1">
    <source>
        <dbReference type="SAM" id="MobiDB-lite"/>
    </source>
</evidence>
<reference evidence="5 6" key="1">
    <citation type="journal article" date="2015" name="Nat. Commun.">
        <title>Outbred genome sequencing and CRISPR/Cas9 gene editing in butterflies.</title>
        <authorList>
            <person name="Li X."/>
            <person name="Fan D."/>
            <person name="Zhang W."/>
            <person name="Liu G."/>
            <person name="Zhang L."/>
            <person name="Zhao L."/>
            <person name="Fang X."/>
            <person name="Chen L."/>
            <person name="Dong Y."/>
            <person name="Chen Y."/>
            <person name="Ding Y."/>
            <person name="Zhao R."/>
            <person name="Feng M."/>
            <person name="Zhu Y."/>
            <person name="Feng Y."/>
            <person name="Jiang X."/>
            <person name="Zhu D."/>
            <person name="Xiang H."/>
            <person name="Feng X."/>
            <person name="Li S."/>
            <person name="Wang J."/>
            <person name="Zhang G."/>
            <person name="Kronforst M.R."/>
            <person name="Wang W."/>
        </authorList>
    </citation>
    <scope>NUCLEOTIDE SEQUENCE [LARGE SCALE GENOMIC DNA]</scope>
    <source>
        <strain evidence="5">Ya'a_city_454_Px</strain>
        <tissue evidence="5">Whole body</tissue>
    </source>
</reference>
<feature type="transmembrane region" description="Helical" evidence="2">
    <location>
        <begin position="427"/>
        <end position="448"/>
    </location>
</feature>
<dbReference type="Proteomes" id="UP000053268">
    <property type="component" value="Unassembled WGS sequence"/>
</dbReference>
<dbReference type="PANTHER" id="PTHR11161">
    <property type="entry name" value="O-ACYLTRANSFERASE"/>
    <property type="match status" value="1"/>
</dbReference>
<feature type="transmembrane region" description="Helical" evidence="2">
    <location>
        <begin position="554"/>
        <end position="570"/>
    </location>
</feature>
<evidence type="ECO:0000259" key="4">
    <source>
        <dbReference type="Pfam" id="PF01757"/>
    </source>
</evidence>
<dbReference type="PANTHER" id="PTHR11161:SF22">
    <property type="entry name" value="ACYLTRANSFERASE 3 DOMAIN-CONTAINING PROTEIN-RELATED"/>
    <property type="match status" value="1"/>
</dbReference>
<sequence length="680" mass="76206">MNYRPVSAMSPRVVIVLVILVVAFADGQNEIYQLTGKVFNQIGDGISRAPHVAQYSFYDEEYYKMPHLFHLDEYDGCLATGDAYCLGSFELSADKDNKLFHTMQRYSANWVDNFNHTRLHRGLCLKRSCSEHAPPLLTRPSTHDELQAWFSSCVNTTMQRGYNLRARLYQLDYCKTSAVRSGGPLSASEKGFAAALAAVLALAVVSTTLDLTLSDDAKKGAGWALSWSLRQSWRTLTAPPPAPADCDLRAFDGLRVFCMLCVIIEHVCWLATLSYLADTRFTEQTRRATDVMLMTNSTLVVQIFFIMSSFLLSHKLLQDRSHVPPIRTFIQTMFNRIIRLSPSYFAVVWFAASWWQRLGHGPQWDPLVGAEAQICRNKWWTHLLYLNNIIYPDDKCLIQTWYLAADTQLYALALAMTLLLRNRRGTTVVLATLLLIATGVTFALAYIWHLVPTFIVHRPESVRAIYHGDASFNVLYQSPLGNAVGALCGLLLAHAHHALRRAGLQPQNCQVFRWVSVCAAPLALWWAALSPLLVPAGHPPRAAAAALAALERPVFALLVILALLGAINGVKSPWRTWLSGRGWAFCARLSFGALLLHMPLNKALLASRITPIQLDRQNAIFEWFGVAAISYAAALPLALLVEIPVQRLHRELTKSQQKAKQERQPQHVQLSQKTEKTDMQ</sequence>
<dbReference type="EMBL" id="KQ459582">
    <property type="protein sequence ID" value="KPI98974.1"/>
    <property type="molecule type" value="Genomic_DNA"/>
</dbReference>
<keyword evidence="3" id="KW-0732">Signal</keyword>
<dbReference type="InterPro" id="IPR002656">
    <property type="entry name" value="Acyl_transf_3_dom"/>
</dbReference>
<evidence type="ECO:0000256" key="2">
    <source>
        <dbReference type="SAM" id="Phobius"/>
    </source>
</evidence>
<feature type="transmembrane region" description="Helical" evidence="2">
    <location>
        <begin position="480"/>
        <end position="499"/>
    </location>
</feature>
<keyword evidence="2" id="KW-0472">Membrane</keyword>
<feature type="transmembrane region" description="Helical" evidence="2">
    <location>
        <begin position="297"/>
        <end position="317"/>
    </location>
</feature>
<feature type="signal peptide" evidence="3">
    <location>
        <begin position="1"/>
        <end position="27"/>
    </location>
</feature>
<name>A0A194Q1V4_PAPXU</name>
<protein>
    <submittedName>
        <fullName evidence="5">Nose resistant to fluoxetine protein 6</fullName>
    </submittedName>
</protein>
<feature type="transmembrane region" description="Helical" evidence="2">
    <location>
        <begin position="511"/>
        <end position="534"/>
    </location>
</feature>
<dbReference type="InterPro" id="IPR052728">
    <property type="entry name" value="O2_lipid_transport_reg"/>
</dbReference>
<accession>A0A194Q1V4</accession>
<feature type="transmembrane region" description="Helical" evidence="2">
    <location>
        <begin position="337"/>
        <end position="355"/>
    </location>
</feature>
<keyword evidence="2" id="KW-1133">Transmembrane helix</keyword>
<keyword evidence="6" id="KW-1185">Reference proteome</keyword>
<evidence type="ECO:0000256" key="3">
    <source>
        <dbReference type="SAM" id="SignalP"/>
    </source>
</evidence>
<evidence type="ECO:0000313" key="6">
    <source>
        <dbReference type="Proteomes" id="UP000053268"/>
    </source>
</evidence>